<protein>
    <recommendedName>
        <fullName evidence="1">C2H2-type domain-containing protein</fullName>
    </recommendedName>
</protein>
<sequence>FAGILASKFAAREIFSFLPTRFLFPTSPNAQRVSTIRNGNFLPAIGESRRKKRISSNGEVDDSKKVVKKYMLKKNDTEMECPECDFCTHSVSSFVDHLRKKHSTTPPLAGISFLCECGHESSSENHGRKCDIANFTVIQRRVGPIRRIEKKVKTPQKCILCDVTPTTIAGYITHLQLHHKTTLVLSGIYLKCACGFEFHSQKTVGQHYKECDRREFT</sequence>
<reference evidence="3" key="1">
    <citation type="submission" date="2022-10" db="EMBL/GenBank/DDBJ databases">
        <title>Genome assembly of Pristionchus species.</title>
        <authorList>
            <person name="Yoshida K."/>
            <person name="Sommer R.J."/>
        </authorList>
    </citation>
    <scope>NUCLEOTIDE SEQUENCE [LARGE SCALE GENOMIC DNA]</scope>
    <source>
        <strain evidence="3">RS5460</strain>
    </source>
</reference>
<dbReference type="InterPro" id="IPR013087">
    <property type="entry name" value="Znf_C2H2_type"/>
</dbReference>
<dbReference type="SMART" id="SM00355">
    <property type="entry name" value="ZnF_C2H2"/>
    <property type="match status" value="2"/>
</dbReference>
<feature type="domain" description="C2H2-type" evidence="1">
    <location>
        <begin position="79"/>
        <end position="102"/>
    </location>
</feature>
<comment type="caution">
    <text evidence="2">The sequence shown here is derived from an EMBL/GenBank/DDBJ whole genome shotgun (WGS) entry which is preliminary data.</text>
</comment>
<dbReference type="AlphaFoldDB" id="A0AAN5CV40"/>
<gene>
    <name evidence="2" type="ORF">PMAYCL1PPCAC_20767</name>
</gene>
<evidence type="ECO:0000313" key="3">
    <source>
        <dbReference type="Proteomes" id="UP001328107"/>
    </source>
</evidence>
<evidence type="ECO:0000313" key="2">
    <source>
        <dbReference type="EMBL" id="GMR50572.1"/>
    </source>
</evidence>
<feature type="domain" description="C2H2-type" evidence="1">
    <location>
        <begin position="156"/>
        <end position="178"/>
    </location>
</feature>
<proteinExistence type="predicted"/>
<name>A0AAN5CV40_9BILA</name>
<evidence type="ECO:0000259" key="1">
    <source>
        <dbReference type="SMART" id="SM00355"/>
    </source>
</evidence>
<dbReference type="Proteomes" id="UP001328107">
    <property type="component" value="Unassembled WGS sequence"/>
</dbReference>
<organism evidence="2 3">
    <name type="scientific">Pristionchus mayeri</name>
    <dbReference type="NCBI Taxonomy" id="1317129"/>
    <lineage>
        <taxon>Eukaryota</taxon>
        <taxon>Metazoa</taxon>
        <taxon>Ecdysozoa</taxon>
        <taxon>Nematoda</taxon>
        <taxon>Chromadorea</taxon>
        <taxon>Rhabditida</taxon>
        <taxon>Rhabditina</taxon>
        <taxon>Diplogasteromorpha</taxon>
        <taxon>Diplogasteroidea</taxon>
        <taxon>Neodiplogasteridae</taxon>
        <taxon>Pristionchus</taxon>
    </lineage>
</organism>
<feature type="non-terminal residue" evidence="2">
    <location>
        <position position="217"/>
    </location>
</feature>
<dbReference type="EMBL" id="BTRK01000004">
    <property type="protein sequence ID" value="GMR50572.1"/>
    <property type="molecule type" value="Genomic_DNA"/>
</dbReference>
<accession>A0AAN5CV40</accession>
<feature type="non-terminal residue" evidence="2">
    <location>
        <position position="1"/>
    </location>
</feature>
<keyword evidence="3" id="KW-1185">Reference proteome</keyword>